<dbReference type="STRING" id="1335309.GA0116948_114114"/>
<feature type="non-terminal residue" evidence="2">
    <location>
        <position position="1"/>
    </location>
</feature>
<protein>
    <submittedName>
        <fullName evidence="2">Transposase</fullName>
    </submittedName>
</protein>
<feature type="domain" description="Transposase IS204/IS1001/IS1096/IS1165 DDE" evidence="1">
    <location>
        <begin position="2"/>
        <end position="47"/>
    </location>
</feature>
<sequence length="53" mass="6111">VQTHYLGILNFFNNRATNAAAESFNAKVKSFRNALRGVRDVEFFLFRLAKLYA</sequence>
<evidence type="ECO:0000313" key="2">
    <source>
        <dbReference type="EMBL" id="SCC55932.1"/>
    </source>
</evidence>
<gene>
    <name evidence="2" type="ORF">GA0116948_114114</name>
</gene>
<organism evidence="2 3">
    <name type="scientific">Chitinophaga costaii</name>
    <dbReference type="NCBI Taxonomy" id="1335309"/>
    <lineage>
        <taxon>Bacteria</taxon>
        <taxon>Pseudomonadati</taxon>
        <taxon>Bacteroidota</taxon>
        <taxon>Chitinophagia</taxon>
        <taxon>Chitinophagales</taxon>
        <taxon>Chitinophagaceae</taxon>
        <taxon>Chitinophaga</taxon>
    </lineage>
</organism>
<dbReference type="InterPro" id="IPR002560">
    <property type="entry name" value="Transposase_DDE"/>
</dbReference>
<dbReference type="Pfam" id="PF01610">
    <property type="entry name" value="DDE_Tnp_ISL3"/>
    <property type="match status" value="1"/>
</dbReference>
<dbReference type="RefSeq" id="WP_139111386.1">
    <property type="nucleotide sequence ID" value="NZ_FMAR01000014.1"/>
</dbReference>
<dbReference type="OrthoDB" id="2110692at2"/>
<keyword evidence="3" id="KW-1185">Reference proteome</keyword>
<dbReference type="EMBL" id="FMAR01000014">
    <property type="protein sequence ID" value="SCC55932.1"/>
    <property type="molecule type" value="Genomic_DNA"/>
</dbReference>
<evidence type="ECO:0000259" key="1">
    <source>
        <dbReference type="Pfam" id="PF01610"/>
    </source>
</evidence>
<reference evidence="2 3" key="1">
    <citation type="submission" date="2016-08" db="EMBL/GenBank/DDBJ databases">
        <authorList>
            <person name="Seilhamer J.J."/>
        </authorList>
    </citation>
    <scope>NUCLEOTIDE SEQUENCE [LARGE SCALE GENOMIC DNA]</scope>
    <source>
        <strain evidence="2 3">A37T2</strain>
    </source>
</reference>
<dbReference type="Proteomes" id="UP000242818">
    <property type="component" value="Unassembled WGS sequence"/>
</dbReference>
<name>A0A1C4FJ84_9BACT</name>
<proteinExistence type="predicted"/>
<dbReference type="AlphaFoldDB" id="A0A1C4FJ84"/>
<accession>A0A1C4FJ84</accession>
<evidence type="ECO:0000313" key="3">
    <source>
        <dbReference type="Proteomes" id="UP000242818"/>
    </source>
</evidence>